<evidence type="ECO:0000256" key="1">
    <source>
        <dbReference type="SAM" id="MobiDB-lite"/>
    </source>
</evidence>
<comment type="caution">
    <text evidence="2">The sequence shown here is derived from an EMBL/GenBank/DDBJ whole genome shotgun (WGS) entry which is preliminary data.</text>
</comment>
<organism evidence="2 3">
    <name type="scientific">Extremus antarcticus</name>
    <dbReference type="NCBI Taxonomy" id="702011"/>
    <lineage>
        <taxon>Eukaryota</taxon>
        <taxon>Fungi</taxon>
        <taxon>Dikarya</taxon>
        <taxon>Ascomycota</taxon>
        <taxon>Pezizomycotina</taxon>
        <taxon>Dothideomycetes</taxon>
        <taxon>Dothideomycetidae</taxon>
        <taxon>Mycosphaerellales</taxon>
        <taxon>Extremaceae</taxon>
        <taxon>Extremus</taxon>
    </lineage>
</organism>
<gene>
    <name evidence="2" type="ORF">LTR09_010135</name>
</gene>
<feature type="compositionally biased region" description="Basic and acidic residues" evidence="1">
    <location>
        <begin position="199"/>
        <end position="210"/>
    </location>
</feature>
<reference evidence="2" key="1">
    <citation type="submission" date="2023-04" db="EMBL/GenBank/DDBJ databases">
        <title>Black Yeasts Isolated from many extreme environments.</title>
        <authorList>
            <person name="Coleine C."/>
            <person name="Stajich J.E."/>
            <person name="Selbmann L."/>
        </authorList>
    </citation>
    <scope>NUCLEOTIDE SEQUENCE</scope>
    <source>
        <strain evidence="2">CCFEE 5312</strain>
    </source>
</reference>
<dbReference type="InterPro" id="IPR036047">
    <property type="entry name" value="F-box-like_dom_sf"/>
</dbReference>
<dbReference type="EMBL" id="JAWDJX010000048">
    <property type="protein sequence ID" value="KAK3048471.1"/>
    <property type="molecule type" value="Genomic_DNA"/>
</dbReference>
<protein>
    <recommendedName>
        <fullName evidence="4">F-box domain-containing protein</fullName>
    </recommendedName>
</protein>
<name>A0AAJ0DE39_9PEZI</name>
<dbReference type="AlphaFoldDB" id="A0AAJ0DE39"/>
<feature type="region of interest" description="Disordered" evidence="1">
    <location>
        <begin position="193"/>
        <end position="218"/>
    </location>
</feature>
<keyword evidence="3" id="KW-1185">Reference proteome</keyword>
<accession>A0AAJ0DE39</accession>
<proteinExistence type="predicted"/>
<evidence type="ECO:0000313" key="2">
    <source>
        <dbReference type="EMBL" id="KAK3048471.1"/>
    </source>
</evidence>
<dbReference type="SUPFAM" id="SSF81383">
    <property type="entry name" value="F-box domain"/>
    <property type="match status" value="1"/>
</dbReference>
<evidence type="ECO:0008006" key="4">
    <source>
        <dbReference type="Google" id="ProtNLM"/>
    </source>
</evidence>
<dbReference type="Proteomes" id="UP001271007">
    <property type="component" value="Unassembled WGS sequence"/>
</dbReference>
<sequence length="248" mass="27430">MTACHDTFGTPELAEIVFLELSMRDILCGVQQVCQQWRAIVGNSLHLQQALFLRPVPVAPLTRNWTGHQFDGTEGNWVWPEGAAPSPIYEHPLLSRLAGGVNLYDGEAIRRLDVVGATWRKSLATQPPIAGVLLSDDSVTRDPDLVEAQDGVTLNDIFADLRFLRLPTAIVPEGSSHWRNYSHASQLRQLRSTRNKKAAGREPPMERDDAANSAGFENTTPSHKVFGVPELSEAIFLELDKRDLLCGV</sequence>
<evidence type="ECO:0000313" key="3">
    <source>
        <dbReference type="Proteomes" id="UP001271007"/>
    </source>
</evidence>